<feature type="region of interest" description="Disordered" evidence="1">
    <location>
        <begin position="1"/>
        <end position="229"/>
    </location>
</feature>
<evidence type="ECO:0000313" key="4">
    <source>
        <dbReference type="Proteomes" id="UP000246740"/>
    </source>
</evidence>
<evidence type="ECO:0000256" key="2">
    <source>
        <dbReference type="SAM" id="Phobius"/>
    </source>
</evidence>
<feature type="compositionally biased region" description="Polar residues" evidence="1">
    <location>
        <begin position="139"/>
        <end position="150"/>
    </location>
</feature>
<keyword evidence="2" id="KW-0472">Membrane</keyword>
<feature type="transmembrane region" description="Helical" evidence="2">
    <location>
        <begin position="309"/>
        <end position="334"/>
    </location>
</feature>
<proteinExistence type="predicted"/>
<feature type="region of interest" description="Disordered" evidence="1">
    <location>
        <begin position="347"/>
        <end position="367"/>
    </location>
</feature>
<name>A0A317Y095_9BASI</name>
<dbReference type="InParanoid" id="A0A317Y095"/>
<evidence type="ECO:0000256" key="1">
    <source>
        <dbReference type="SAM" id="MobiDB-lite"/>
    </source>
</evidence>
<organism evidence="3 4">
    <name type="scientific">Testicularia cyperi</name>
    <dbReference type="NCBI Taxonomy" id="1882483"/>
    <lineage>
        <taxon>Eukaryota</taxon>
        <taxon>Fungi</taxon>
        <taxon>Dikarya</taxon>
        <taxon>Basidiomycota</taxon>
        <taxon>Ustilaginomycotina</taxon>
        <taxon>Ustilaginomycetes</taxon>
        <taxon>Ustilaginales</taxon>
        <taxon>Anthracoideaceae</taxon>
        <taxon>Testicularia</taxon>
    </lineage>
</organism>
<dbReference type="OrthoDB" id="3366821at2759"/>
<feature type="compositionally biased region" description="Basic and acidic residues" evidence="1">
    <location>
        <begin position="161"/>
        <end position="173"/>
    </location>
</feature>
<reference evidence="3 4" key="1">
    <citation type="journal article" date="2018" name="Mol. Biol. Evol.">
        <title>Broad Genomic Sampling Reveals a Smut Pathogenic Ancestry of the Fungal Clade Ustilaginomycotina.</title>
        <authorList>
            <person name="Kijpornyongpan T."/>
            <person name="Mondo S.J."/>
            <person name="Barry K."/>
            <person name="Sandor L."/>
            <person name="Lee J."/>
            <person name="Lipzen A."/>
            <person name="Pangilinan J."/>
            <person name="LaButti K."/>
            <person name="Hainaut M."/>
            <person name="Henrissat B."/>
            <person name="Grigoriev I.V."/>
            <person name="Spatafora J.W."/>
            <person name="Aime M.C."/>
        </authorList>
    </citation>
    <scope>NUCLEOTIDE SEQUENCE [LARGE SCALE GENOMIC DNA]</scope>
    <source>
        <strain evidence="3 4">MCA 3645</strain>
    </source>
</reference>
<sequence length="522" mass="55098">MAPFKTGSVQAGRTTPADITKYGSAPQMTGLQVRERNTATPRVDSPTSQTARVAAATISPNSSSITKREVFAVSRTAESQLQTSPRRSSWSPGQPRQSLAALPQVQTPSPKQPPRDSTAANKRAYARGFYIPPPGYQATPPSSQLNQSAASMPITLPAGSKDNEGIHDPDRTIRVPPFSKDAYLKRPPANWRPSNDPYDTPVSREGHGQGRSGRSGPQGELPTSEKYGGLGEWRPLGGGAAGGFEWIPAIRTDGSAYRQVQDVFARLVHSDWTVPQAQRVLSTWATLATLLAGTQTTLLTFYERDKTSAYIALSFAALFLEIYGALLAAVNIMISISLQASQASSAAMGSTAGGGSPGPLRLGSSEDAQNTEANIRIGQGFRWQWMGPAQPSTGPVQASKTACPAGDESTSALLRDTGSNINSGGTVGSGMARGKERTGTIALCILDRLTVACGIIIPLGGTLQLTGLTVYAIETHPGPAVYSLFAAILFAISMTLLGLGQGLHTGIVSLRSGRHKVRETMR</sequence>
<dbReference type="EMBL" id="KZ819188">
    <property type="protein sequence ID" value="PWZ03483.1"/>
    <property type="molecule type" value="Genomic_DNA"/>
</dbReference>
<dbReference type="Proteomes" id="UP000246740">
    <property type="component" value="Unassembled WGS sequence"/>
</dbReference>
<feature type="compositionally biased region" description="Polar residues" evidence="1">
    <location>
        <begin position="76"/>
        <end position="97"/>
    </location>
</feature>
<feature type="transmembrane region" description="Helical" evidence="2">
    <location>
        <begin position="480"/>
        <end position="499"/>
    </location>
</feature>
<evidence type="ECO:0000313" key="3">
    <source>
        <dbReference type="EMBL" id="PWZ03483.1"/>
    </source>
</evidence>
<keyword evidence="2" id="KW-0812">Transmembrane</keyword>
<protein>
    <submittedName>
        <fullName evidence="3">Uncharacterized protein</fullName>
    </submittedName>
</protein>
<dbReference type="AlphaFoldDB" id="A0A317Y095"/>
<accession>A0A317Y095</accession>
<gene>
    <name evidence="3" type="ORF">BCV70DRAFT_18196</name>
</gene>
<keyword evidence="4" id="KW-1185">Reference proteome</keyword>
<keyword evidence="2" id="KW-1133">Transmembrane helix</keyword>